<evidence type="ECO:0000256" key="4">
    <source>
        <dbReference type="ARBA" id="ARBA00022490"/>
    </source>
</evidence>
<dbReference type="InterPro" id="IPR048898">
    <property type="entry name" value="OB_NMD3"/>
</dbReference>
<evidence type="ECO:0000259" key="9">
    <source>
        <dbReference type="Pfam" id="PF04981"/>
    </source>
</evidence>
<evidence type="ECO:0000256" key="2">
    <source>
        <dbReference type="ARBA" id="ARBA00017035"/>
    </source>
</evidence>
<evidence type="ECO:0000256" key="3">
    <source>
        <dbReference type="ARBA" id="ARBA00022448"/>
    </source>
</evidence>
<keyword evidence="4 7" id="KW-0963">Cytoplasm</keyword>
<dbReference type="PANTHER" id="PTHR12746:SF2">
    <property type="entry name" value="60S RIBOSOMAL EXPORT PROTEIN NMD3"/>
    <property type="match status" value="1"/>
</dbReference>
<dbReference type="GO" id="GO:0005634">
    <property type="term" value="C:nucleus"/>
    <property type="evidence" value="ECO:0007669"/>
    <property type="project" value="UniProtKB-SubCell"/>
</dbReference>
<organism evidence="12">
    <name type="scientific">Erythrolobus australicus</name>
    <dbReference type="NCBI Taxonomy" id="1077150"/>
    <lineage>
        <taxon>Eukaryota</taxon>
        <taxon>Rhodophyta</taxon>
        <taxon>Bangiophyceae</taxon>
        <taxon>Porphyridiales</taxon>
        <taxon>Porphyridiaceae</taxon>
        <taxon>Erythrolobus</taxon>
    </lineage>
</organism>
<dbReference type="Pfam" id="PF21192">
    <property type="entry name" value="OB_NMD3"/>
    <property type="match status" value="1"/>
</dbReference>
<gene>
    <name evidence="12" type="ORF">EAUS1353_LOCUS1100</name>
</gene>
<protein>
    <recommendedName>
        <fullName evidence="2 7">60S ribosomal export protein NMD3</fullName>
    </recommendedName>
</protein>
<dbReference type="Pfam" id="PF04981">
    <property type="entry name" value="NMD3"/>
    <property type="match status" value="1"/>
</dbReference>
<evidence type="ECO:0000259" key="10">
    <source>
        <dbReference type="Pfam" id="PF21192"/>
    </source>
</evidence>
<comment type="subcellular location">
    <subcellularLocation>
        <location evidence="7">Cytoplasm</location>
    </subcellularLocation>
    <subcellularLocation>
        <location evidence="7">Nucleus</location>
    </subcellularLocation>
</comment>
<evidence type="ECO:0000256" key="1">
    <source>
        <dbReference type="ARBA" id="ARBA00009794"/>
    </source>
</evidence>
<dbReference type="AlphaFoldDB" id="A0A7S1TKE8"/>
<dbReference type="GO" id="GO:0000055">
    <property type="term" value="P:ribosomal large subunit export from nucleus"/>
    <property type="evidence" value="ECO:0007669"/>
    <property type="project" value="TreeGrafter"/>
</dbReference>
<feature type="domain" description="60S ribosomal export protein NMD3 OB-fold" evidence="10">
    <location>
        <begin position="325"/>
        <end position="411"/>
    </location>
</feature>
<comment type="similarity">
    <text evidence="1 7">Belongs to the NMD3 family.</text>
</comment>
<accession>A0A7S1TKE8</accession>
<keyword evidence="6 7" id="KW-0539">Nucleus</keyword>
<name>A0A7S1TKE8_9RHOD</name>
<dbReference type="GO" id="GO:0043023">
    <property type="term" value="F:ribosomal large subunit binding"/>
    <property type="evidence" value="ECO:0007669"/>
    <property type="project" value="InterPro"/>
</dbReference>
<dbReference type="Pfam" id="PF21193">
    <property type="entry name" value="NMD_SH3"/>
    <property type="match status" value="1"/>
</dbReference>
<dbReference type="InterPro" id="IPR007064">
    <property type="entry name" value="Nmd3_N"/>
</dbReference>
<keyword evidence="3 7" id="KW-0813">Transport</keyword>
<proteinExistence type="inferred from homology"/>
<dbReference type="EMBL" id="HBGI01001697">
    <property type="protein sequence ID" value="CAD9239362.1"/>
    <property type="molecule type" value="Transcribed_RNA"/>
</dbReference>
<dbReference type="InterPro" id="IPR039768">
    <property type="entry name" value="Nmd3"/>
</dbReference>
<keyword evidence="5 7" id="KW-0653">Protein transport</keyword>
<evidence type="ECO:0000313" key="12">
    <source>
        <dbReference type="EMBL" id="CAD9239362.1"/>
    </source>
</evidence>
<dbReference type="GO" id="GO:0015031">
    <property type="term" value="P:protein transport"/>
    <property type="evidence" value="ECO:0007669"/>
    <property type="project" value="UniProtKB-KW"/>
</dbReference>
<dbReference type="InterPro" id="IPR048899">
    <property type="entry name" value="NMD_SH3"/>
</dbReference>
<feature type="domain" description="60S ribosomal export protein NMD3 SH3" evidence="11">
    <location>
        <begin position="261"/>
        <end position="308"/>
    </location>
</feature>
<sequence length="522" mass="58247">MGGGGGGVGGIGGGGDGVGFEVSTPRMLCCLCGVVMDANPSSMCVNCLRSQVDITEGIPKQSVVYFCRQCERYHVPPRNWVYATLESKELLALLIKKLRGLNKVKLVDAGFKWTEPHSRRIVVRLVVQKEVFVSTILQQEFLVEFVVENMQCDTCKRDAANIDAWQAVVQARQKVDHKRTFMYLEQMILKHNAHEDALGVKQMPDGLDLYFLNRSHALKFLAFMASVVPVRHSCSEHLISHDANNNTYRYKYSFSAEISPLCRDDLVVLPPKVSAHLGGIGPLVLVTKVAQNVTLLDNRSMRSVELLSSYFWKNEFQPVLNSRRLIEFTVLDSEPTGEVYGKYVMTDLTVCRSSDLGVNDTTYYLRSHLGAHLNAGDLCLGYDVGNANFNDDILLQHKKTVELPDVVIVRKTYPRKNRSRRRRWKLRSIAMDESTGAMAEAGEVGGAEVDEREAFLQELETDPELRAGINLYRDATAVQADAGAMSDGDSAHRTSDDDDGFPEIPITELLEDLQLNERAPPS</sequence>
<comment type="function">
    <text evidence="7">Acts as an adapter for the XPO1/CRM1-mediated export of the 60S ribosomal subunit.</text>
</comment>
<evidence type="ECO:0000256" key="6">
    <source>
        <dbReference type="ARBA" id="ARBA00023242"/>
    </source>
</evidence>
<evidence type="ECO:0000256" key="5">
    <source>
        <dbReference type="ARBA" id="ARBA00022927"/>
    </source>
</evidence>
<dbReference type="GO" id="GO:0005737">
    <property type="term" value="C:cytoplasm"/>
    <property type="evidence" value="ECO:0007669"/>
    <property type="project" value="UniProtKB-SubCell"/>
</dbReference>
<evidence type="ECO:0000256" key="8">
    <source>
        <dbReference type="SAM" id="MobiDB-lite"/>
    </source>
</evidence>
<evidence type="ECO:0000256" key="7">
    <source>
        <dbReference type="RuleBase" id="RU364108"/>
    </source>
</evidence>
<feature type="region of interest" description="Disordered" evidence="8">
    <location>
        <begin position="481"/>
        <end position="503"/>
    </location>
</feature>
<reference evidence="12" key="1">
    <citation type="submission" date="2021-01" db="EMBL/GenBank/DDBJ databases">
        <authorList>
            <person name="Corre E."/>
            <person name="Pelletier E."/>
            <person name="Niang G."/>
            <person name="Scheremetjew M."/>
            <person name="Finn R."/>
            <person name="Kale V."/>
            <person name="Holt S."/>
            <person name="Cochrane G."/>
            <person name="Meng A."/>
            <person name="Brown T."/>
            <person name="Cohen L."/>
        </authorList>
    </citation>
    <scope>NUCLEOTIDE SEQUENCE</scope>
    <source>
        <strain evidence="12">CCMP3124</strain>
    </source>
</reference>
<feature type="domain" description="Nmd3 N-terminal" evidence="9">
    <location>
        <begin position="29"/>
        <end position="258"/>
    </location>
</feature>
<evidence type="ECO:0000259" key="11">
    <source>
        <dbReference type="Pfam" id="PF21193"/>
    </source>
</evidence>
<dbReference type="PANTHER" id="PTHR12746">
    <property type="entry name" value="NONSENSE-MEDIATED MRNA DECAY PROTEIN 3"/>
    <property type="match status" value="1"/>
</dbReference>